<feature type="transmembrane region" description="Helical" evidence="11">
    <location>
        <begin position="123"/>
        <end position="148"/>
    </location>
</feature>
<dbReference type="Pfam" id="PF01595">
    <property type="entry name" value="CNNM"/>
    <property type="match status" value="1"/>
</dbReference>
<dbReference type="PROSITE" id="PS51371">
    <property type="entry name" value="CBS"/>
    <property type="match status" value="2"/>
</dbReference>
<dbReference type="Gene3D" id="3.30.465.10">
    <property type="match status" value="1"/>
</dbReference>
<sequence length="471" mass="53058">MEVNLLLSEFCERVETFLESPIGPIGEILLNLLLVVFLVLLNGFFVAAEFSLVKVRQTRLVQLVSEGNKSAVYAQKVTQQLDAYLSACQLGITLASLGLGWVGEPAISRFVEPVLMSLGLPQVLVTPVSLAIAFGLITFMHIVFGELAPKSLAIQKAEATSLWTAAPLMFFYKLSYPLIWMLNGTALFLIRRLGIEPATESDHAHTEEEIRLLVNQSHKSGHIDQTELALVDNVFEFSERLAREIMIPRIDMVCLYDDNTFEENLAIMRESRHSRFPVAHEEKDRLIGFVHISDFYLSALKNGKADLKDFLRPLLTVPESMEISHVLRLMQKRRSQMAIVIDEYGGTAGLITMEDILEEIVGDIQDEFDENERPDIESANNELSVSGKTLLTDLNDYISVEIYSDEVDTIAGWLYSQLNEEVAEGKSIQYQNYLFTISELENHRITRVGISDLGEEELADNEDNYLLHAHS</sequence>
<feature type="transmembrane region" description="Helical" evidence="11">
    <location>
        <begin position="83"/>
        <end position="103"/>
    </location>
</feature>
<evidence type="ECO:0000256" key="2">
    <source>
        <dbReference type="ARBA" id="ARBA00006337"/>
    </source>
</evidence>
<dbReference type="InterPro" id="IPR002550">
    <property type="entry name" value="CNNM"/>
</dbReference>
<dbReference type="Gene3D" id="3.10.580.10">
    <property type="entry name" value="CBS-domain"/>
    <property type="match status" value="1"/>
</dbReference>
<keyword evidence="4 10" id="KW-0812">Transmembrane</keyword>
<dbReference type="InterPro" id="IPR000644">
    <property type="entry name" value="CBS_dom"/>
</dbReference>
<dbReference type="SMART" id="SM00116">
    <property type="entry name" value="CBS"/>
    <property type="match status" value="2"/>
</dbReference>
<evidence type="ECO:0000256" key="1">
    <source>
        <dbReference type="ARBA" id="ARBA00004651"/>
    </source>
</evidence>
<evidence type="ECO:0000313" key="15">
    <source>
        <dbReference type="Proteomes" id="UP001056500"/>
    </source>
</evidence>
<dbReference type="SMART" id="SM01091">
    <property type="entry name" value="CorC_HlyC"/>
    <property type="match status" value="1"/>
</dbReference>
<evidence type="ECO:0000256" key="7">
    <source>
        <dbReference type="ARBA" id="ARBA00023122"/>
    </source>
</evidence>
<dbReference type="InterPro" id="IPR016169">
    <property type="entry name" value="FAD-bd_PCMH_sub2"/>
</dbReference>
<evidence type="ECO:0000259" key="12">
    <source>
        <dbReference type="PROSITE" id="PS51371"/>
    </source>
</evidence>
<evidence type="ECO:0000256" key="8">
    <source>
        <dbReference type="ARBA" id="ARBA00023136"/>
    </source>
</evidence>
<dbReference type="PANTHER" id="PTHR43099">
    <property type="entry name" value="UPF0053 PROTEIN YRKA"/>
    <property type="match status" value="1"/>
</dbReference>
<comment type="similarity">
    <text evidence="2">Belongs to the UPF0053 family.</text>
</comment>
<dbReference type="InterPro" id="IPR051676">
    <property type="entry name" value="UPF0053_domain"/>
</dbReference>
<evidence type="ECO:0000256" key="6">
    <source>
        <dbReference type="ARBA" id="ARBA00022989"/>
    </source>
</evidence>
<dbReference type="PROSITE" id="PS51846">
    <property type="entry name" value="CNNM"/>
    <property type="match status" value="1"/>
</dbReference>
<keyword evidence="7 9" id="KW-0129">CBS domain</keyword>
<dbReference type="EMBL" id="CP098755">
    <property type="protein sequence ID" value="USG67322.1"/>
    <property type="molecule type" value="Genomic_DNA"/>
</dbReference>
<keyword evidence="6 10" id="KW-1133">Transmembrane helix</keyword>
<evidence type="ECO:0000256" key="4">
    <source>
        <dbReference type="ARBA" id="ARBA00022692"/>
    </source>
</evidence>
<name>A0ABY4WMP5_9BACL</name>
<dbReference type="Pfam" id="PF03471">
    <property type="entry name" value="CorC_HlyC"/>
    <property type="match status" value="1"/>
</dbReference>
<evidence type="ECO:0000256" key="3">
    <source>
        <dbReference type="ARBA" id="ARBA00022475"/>
    </source>
</evidence>
<dbReference type="InterPro" id="IPR036318">
    <property type="entry name" value="FAD-bd_PCMH-like_sf"/>
</dbReference>
<dbReference type="SUPFAM" id="SSF56176">
    <property type="entry name" value="FAD-binding/transporter-associated domain-like"/>
    <property type="match status" value="1"/>
</dbReference>
<keyword evidence="8 10" id="KW-0472">Membrane</keyword>
<evidence type="ECO:0000256" key="10">
    <source>
        <dbReference type="PROSITE-ProRule" id="PRU01193"/>
    </source>
</evidence>
<gene>
    <name evidence="14" type="ORF">NDK47_08630</name>
</gene>
<evidence type="ECO:0000313" key="14">
    <source>
        <dbReference type="EMBL" id="USG67322.1"/>
    </source>
</evidence>
<evidence type="ECO:0000256" key="11">
    <source>
        <dbReference type="SAM" id="Phobius"/>
    </source>
</evidence>
<reference evidence="14" key="1">
    <citation type="submission" date="2022-06" db="EMBL/GenBank/DDBJ databases">
        <title>Genome sequencing of Brevibacillus sp. BB3-R1.</title>
        <authorList>
            <person name="Heo J."/>
            <person name="Lee D."/>
            <person name="Won M."/>
            <person name="Han B.-H."/>
            <person name="Hong S.-B."/>
            <person name="Kwon S.-W."/>
        </authorList>
    </citation>
    <scope>NUCLEOTIDE SEQUENCE</scope>
    <source>
        <strain evidence="14">BB3-R1</strain>
    </source>
</reference>
<keyword evidence="5" id="KW-0677">Repeat</keyword>
<accession>A0ABY4WMP5</accession>
<evidence type="ECO:0000256" key="5">
    <source>
        <dbReference type="ARBA" id="ARBA00022737"/>
    </source>
</evidence>
<dbReference type="SUPFAM" id="SSF54631">
    <property type="entry name" value="CBS-domain pair"/>
    <property type="match status" value="1"/>
</dbReference>
<keyword evidence="15" id="KW-1185">Reference proteome</keyword>
<feature type="domain" description="CBS" evidence="12">
    <location>
        <begin position="310"/>
        <end position="367"/>
    </location>
</feature>
<comment type="subcellular location">
    <subcellularLocation>
        <location evidence="1">Cell membrane</location>
        <topology evidence="1">Multi-pass membrane protein</topology>
    </subcellularLocation>
</comment>
<dbReference type="InterPro" id="IPR044751">
    <property type="entry name" value="Ion_transp-like_CBS"/>
</dbReference>
<evidence type="ECO:0000256" key="9">
    <source>
        <dbReference type="PROSITE-ProRule" id="PRU00703"/>
    </source>
</evidence>
<feature type="transmembrane region" description="Helical" evidence="11">
    <location>
        <begin position="28"/>
        <end position="53"/>
    </location>
</feature>
<dbReference type="Proteomes" id="UP001056500">
    <property type="component" value="Chromosome"/>
</dbReference>
<feature type="transmembrane region" description="Helical" evidence="11">
    <location>
        <begin position="160"/>
        <end position="182"/>
    </location>
</feature>
<feature type="domain" description="CNNM transmembrane" evidence="13">
    <location>
        <begin position="24"/>
        <end position="227"/>
    </location>
</feature>
<protein>
    <submittedName>
        <fullName evidence="14">Hemolysin family protein</fullName>
    </submittedName>
</protein>
<dbReference type="InterPro" id="IPR046342">
    <property type="entry name" value="CBS_dom_sf"/>
</dbReference>
<dbReference type="PANTHER" id="PTHR43099:SF2">
    <property type="entry name" value="UPF0053 PROTEIN YRKA"/>
    <property type="match status" value="1"/>
</dbReference>
<evidence type="ECO:0000259" key="13">
    <source>
        <dbReference type="PROSITE" id="PS51846"/>
    </source>
</evidence>
<keyword evidence="3" id="KW-1003">Cell membrane</keyword>
<proteinExistence type="inferred from homology"/>
<dbReference type="CDD" id="cd04590">
    <property type="entry name" value="CBS_pair_CorC_HlyC_assoc"/>
    <property type="match status" value="1"/>
</dbReference>
<organism evidence="14 15">
    <name type="scientific">Brevibacillus ruminantium</name>
    <dbReference type="NCBI Taxonomy" id="2950604"/>
    <lineage>
        <taxon>Bacteria</taxon>
        <taxon>Bacillati</taxon>
        <taxon>Bacillota</taxon>
        <taxon>Bacilli</taxon>
        <taxon>Bacillales</taxon>
        <taxon>Paenibacillaceae</taxon>
        <taxon>Brevibacillus</taxon>
    </lineage>
</organism>
<dbReference type="Pfam" id="PF00571">
    <property type="entry name" value="CBS"/>
    <property type="match status" value="2"/>
</dbReference>
<feature type="domain" description="CBS" evidence="12">
    <location>
        <begin position="246"/>
        <end position="307"/>
    </location>
</feature>
<dbReference type="InterPro" id="IPR005170">
    <property type="entry name" value="Transptr-assoc_dom"/>
</dbReference>